<organism evidence="2 3">
    <name type="scientific">Bartonella apis</name>
    <dbReference type="NCBI Taxonomy" id="1686310"/>
    <lineage>
        <taxon>Bacteria</taxon>
        <taxon>Pseudomonadati</taxon>
        <taxon>Pseudomonadota</taxon>
        <taxon>Alphaproteobacteria</taxon>
        <taxon>Hyphomicrobiales</taxon>
        <taxon>Bartonellaceae</taxon>
        <taxon>Bartonella</taxon>
    </lineage>
</organism>
<dbReference type="Pfam" id="PF01863">
    <property type="entry name" value="YgjP-like"/>
    <property type="match status" value="1"/>
</dbReference>
<evidence type="ECO:0000259" key="1">
    <source>
        <dbReference type="Pfam" id="PF01863"/>
    </source>
</evidence>
<evidence type="ECO:0000313" key="2">
    <source>
        <dbReference type="EMBL" id="OLY44427.1"/>
    </source>
</evidence>
<dbReference type="Proteomes" id="UP000187344">
    <property type="component" value="Unassembled WGS sequence"/>
</dbReference>
<gene>
    <name evidence="2" type="ORF">PEB0149_018960</name>
</gene>
<keyword evidence="3" id="KW-1185">Reference proteome</keyword>
<dbReference type="InterPro" id="IPR002725">
    <property type="entry name" value="YgjP-like_metallopeptidase"/>
</dbReference>
<accession>A0A1R0FBP7</accession>
<reference evidence="2 3" key="1">
    <citation type="submission" date="2016-12" db="EMBL/GenBank/DDBJ databases">
        <title>Comparative genomics of Bartonella apis.</title>
        <authorList>
            <person name="Engel P."/>
        </authorList>
    </citation>
    <scope>NUCLEOTIDE SEQUENCE [LARGE SCALE GENOMIC DNA]</scope>
    <source>
        <strain evidence="2 3">PEB0149</strain>
    </source>
</reference>
<proteinExistence type="predicted"/>
<sequence>MFFPKPRTHYFEPEKLQLTLQLSDRALPLTIVTSARAKRLTLRIEAGGKGVRATIPPRTSEEEVLNFVERYKGWIENRISRLPPPQEAPMLRAGAAIPILGYPYEIIHQEGRGNVTIIQNDNGKGGKIIVYGDSRHLPRHISEALKKHAARIIGPLVEKHSQTVGRKPVSIRYKDTRSRWGSCSADGHLSFSWRIVMAPLGVIDYLVAHETSHLIEMNHGPKFWALCEKLCPRTKEYKAWLKRNGQALHAIDFK</sequence>
<comment type="caution">
    <text evidence="2">The sequence shown here is derived from an EMBL/GenBank/DDBJ whole genome shotgun (WGS) entry which is preliminary data.</text>
</comment>
<name>A0A1R0FBP7_9HYPH</name>
<evidence type="ECO:0000313" key="3">
    <source>
        <dbReference type="Proteomes" id="UP000187344"/>
    </source>
</evidence>
<dbReference type="Gene3D" id="3.30.2010.10">
    <property type="entry name" value="Metalloproteases ('zincins'), catalytic domain"/>
    <property type="match status" value="1"/>
</dbReference>
<dbReference type="OrthoDB" id="9795402at2"/>
<dbReference type="CDD" id="cd07344">
    <property type="entry name" value="M48_yhfN_like"/>
    <property type="match status" value="1"/>
</dbReference>
<dbReference type="AlphaFoldDB" id="A0A1R0FBP7"/>
<dbReference type="InterPro" id="IPR053136">
    <property type="entry name" value="UTP_pyrophosphatase-like"/>
</dbReference>
<protein>
    <recommendedName>
        <fullName evidence="1">YgjP-like metallopeptidase domain-containing protein</fullName>
    </recommendedName>
</protein>
<feature type="domain" description="YgjP-like metallopeptidase" evidence="1">
    <location>
        <begin position="38"/>
        <end position="244"/>
    </location>
</feature>
<dbReference type="EMBL" id="LXYT01000001">
    <property type="protein sequence ID" value="OLY44427.1"/>
    <property type="molecule type" value="Genomic_DNA"/>
</dbReference>
<dbReference type="PANTHER" id="PTHR30399:SF1">
    <property type="entry name" value="UTP PYROPHOSPHATASE"/>
    <property type="match status" value="1"/>
</dbReference>
<dbReference type="PANTHER" id="PTHR30399">
    <property type="entry name" value="UNCHARACTERIZED PROTEIN YGJP"/>
    <property type="match status" value="1"/>
</dbReference>